<accession>A0ABX1LKX2</accession>
<proteinExistence type="predicted"/>
<organism evidence="1 2">
    <name type="scientific">Pseudanabaena yagii GIHE-NHR1</name>
    <dbReference type="NCBI Taxonomy" id="2722753"/>
    <lineage>
        <taxon>Bacteria</taxon>
        <taxon>Bacillati</taxon>
        <taxon>Cyanobacteriota</taxon>
        <taxon>Cyanophyceae</taxon>
        <taxon>Pseudanabaenales</taxon>
        <taxon>Pseudanabaenaceae</taxon>
        <taxon>Pseudanabaena</taxon>
        <taxon>Pseudanabaena yagii</taxon>
    </lineage>
</organism>
<dbReference type="EMBL" id="JAAVJL010000001">
    <property type="protein sequence ID" value="NMF56747.1"/>
    <property type="molecule type" value="Genomic_DNA"/>
</dbReference>
<reference evidence="1 2" key="1">
    <citation type="submission" date="2020-03" db="EMBL/GenBank/DDBJ databases">
        <title>Draft Genome Sequence of 2-Methylisoborneol Producing Pseudanabaena yagii Strain GIHE-NHR1 Isolated from North Han River in South Korea.</title>
        <authorList>
            <person name="Jeong J."/>
        </authorList>
    </citation>
    <scope>NUCLEOTIDE SEQUENCE [LARGE SCALE GENOMIC DNA]</scope>
    <source>
        <strain evidence="1 2">GIHE-NHR1</strain>
    </source>
</reference>
<sequence>MAYSDFTLARVKEDLGLLIKEGESLFAEVEPVTPSDYLRETLKRAESFVTLVNTEKVRSEFLIAPVLGEVRAQLQPSVSLFSGTEFNVDVSLGLQGFCDFILSKSSEQIDITAPVIAIAEAKNESIRSGLGQCIAEMFAAQIFNQRHGQPCDRIYGAVTTGSLWRFLILKDNIVYIDQPEYFIGNVDKILGILMLPFA</sequence>
<protein>
    <submittedName>
        <fullName evidence="1">Uncharacterized protein</fullName>
    </submittedName>
</protein>
<comment type="caution">
    <text evidence="1">The sequence shown here is derived from an EMBL/GenBank/DDBJ whole genome shotgun (WGS) entry which is preliminary data.</text>
</comment>
<dbReference type="RefSeq" id="WP_169361857.1">
    <property type="nucleotide sequence ID" value="NZ_JAAVJL010000001.1"/>
</dbReference>
<gene>
    <name evidence="1" type="ORF">HC246_01600</name>
</gene>
<name>A0ABX1LKX2_9CYAN</name>
<keyword evidence="2" id="KW-1185">Reference proteome</keyword>
<dbReference type="Proteomes" id="UP000738376">
    <property type="component" value="Unassembled WGS sequence"/>
</dbReference>
<evidence type="ECO:0000313" key="1">
    <source>
        <dbReference type="EMBL" id="NMF56747.1"/>
    </source>
</evidence>
<evidence type="ECO:0000313" key="2">
    <source>
        <dbReference type="Proteomes" id="UP000738376"/>
    </source>
</evidence>